<dbReference type="GO" id="GO:0005829">
    <property type="term" value="C:cytosol"/>
    <property type="evidence" value="ECO:0007669"/>
    <property type="project" value="TreeGrafter"/>
</dbReference>
<evidence type="ECO:0000256" key="4">
    <source>
        <dbReference type="ARBA" id="ARBA00022842"/>
    </source>
</evidence>
<evidence type="ECO:0000256" key="2">
    <source>
        <dbReference type="ARBA" id="ARBA00007812"/>
    </source>
</evidence>
<dbReference type="GO" id="GO:0004737">
    <property type="term" value="F:pyruvate decarboxylase activity"/>
    <property type="evidence" value="ECO:0007669"/>
    <property type="project" value="TreeGrafter"/>
</dbReference>
<dbReference type="SUPFAM" id="SSF52467">
    <property type="entry name" value="DHS-like NAD/FAD-binding domain"/>
    <property type="match status" value="1"/>
</dbReference>
<proteinExistence type="inferred from homology"/>
<evidence type="ECO:0000313" key="6">
    <source>
        <dbReference type="EMBL" id="KAF0895479.1"/>
    </source>
</evidence>
<evidence type="ECO:0000256" key="3">
    <source>
        <dbReference type="ARBA" id="ARBA00022723"/>
    </source>
</evidence>
<dbReference type="GO" id="GO:0046872">
    <property type="term" value="F:metal ion binding"/>
    <property type="evidence" value="ECO:0007669"/>
    <property type="project" value="UniProtKB-KW"/>
</dbReference>
<dbReference type="EMBL" id="SPHZ02000010">
    <property type="protein sequence ID" value="KAF0895479.1"/>
    <property type="molecule type" value="Genomic_DNA"/>
</dbReference>
<protein>
    <submittedName>
        <fullName evidence="6">Uncharacterized protein</fullName>
    </submittedName>
</protein>
<keyword evidence="4" id="KW-0460">Magnesium</keyword>
<dbReference type="PANTHER" id="PTHR43452:SF5">
    <property type="entry name" value="PYRUVATE DECARBOXYLASE 3"/>
    <property type="match status" value="1"/>
</dbReference>
<keyword evidence="3" id="KW-0479">Metal-binding</keyword>
<evidence type="ECO:0000256" key="5">
    <source>
        <dbReference type="ARBA" id="ARBA00023052"/>
    </source>
</evidence>
<dbReference type="OrthoDB" id="3970464at2759"/>
<keyword evidence="5" id="KW-0786">Thiamine pyrophosphate</keyword>
<comment type="caution">
    <text evidence="6">The sequence shown here is derived from an EMBL/GenBank/DDBJ whole genome shotgun (WGS) entry which is preliminary data.</text>
</comment>
<sequence length="87" mass="9169">MGDIFTFFGISPALLHYIQASLDLALNTALAFLDKAVKPVLVTGPKLRITRAAGPFTELVDASGYVLATMPSAKGLGDGGLILQFYP</sequence>
<comment type="similarity">
    <text evidence="2">Belongs to the TPP enzyme family.</text>
</comment>
<evidence type="ECO:0000256" key="1">
    <source>
        <dbReference type="ARBA" id="ARBA00001964"/>
    </source>
</evidence>
<evidence type="ECO:0000313" key="7">
    <source>
        <dbReference type="Proteomes" id="UP000479710"/>
    </source>
</evidence>
<reference evidence="6 7" key="1">
    <citation type="submission" date="2019-11" db="EMBL/GenBank/DDBJ databases">
        <title>Whole genome sequence of Oryza granulata.</title>
        <authorList>
            <person name="Li W."/>
        </authorList>
    </citation>
    <scope>NUCLEOTIDE SEQUENCE [LARGE SCALE GENOMIC DNA]</scope>
    <source>
        <strain evidence="7">cv. Menghai</strain>
        <tissue evidence="6">Leaf</tissue>
    </source>
</reference>
<keyword evidence="7" id="KW-1185">Reference proteome</keyword>
<accession>A0A6G1C5F8</accession>
<dbReference type="AlphaFoldDB" id="A0A6G1C5F8"/>
<organism evidence="6 7">
    <name type="scientific">Oryza meyeriana var. granulata</name>
    <dbReference type="NCBI Taxonomy" id="110450"/>
    <lineage>
        <taxon>Eukaryota</taxon>
        <taxon>Viridiplantae</taxon>
        <taxon>Streptophyta</taxon>
        <taxon>Embryophyta</taxon>
        <taxon>Tracheophyta</taxon>
        <taxon>Spermatophyta</taxon>
        <taxon>Magnoliopsida</taxon>
        <taxon>Liliopsida</taxon>
        <taxon>Poales</taxon>
        <taxon>Poaceae</taxon>
        <taxon>BOP clade</taxon>
        <taxon>Oryzoideae</taxon>
        <taxon>Oryzeae</taxon>
        <taxon>Oryzinae</taxon>
        <taxon>Oryza</taxon>
        <taxon>Oryza meyeriana</taxon>
    </lineage>
</organism>
<dbReference type="Proteomes" id="UP000479710">
    <property type="component" value="Unassembled WGS sequence"/>
</dbReference>
<name>A0A6G1C5F8_9ORYZ</name>
<gene>
    <name evidence="6" type="ORF">E2562_013577</name>
</gene>
<dbReference type="InterPro" id="IPR029035">
    <property type="entry name" value="DHS-like_NAD/FAD-binding_dom"/>
</dbReference>
<comment type="cofactor">
    <cofactor evidence="1">
        <name>thiamine diphosphate</name>
        <dbReference type="ChEBI" id="CHEBI:58937"/>
    </cofactor>
</comment>
<dbReference type="InterPro" id="IPR012110">
    <property type="entry name" value="PDC/IPDC-like"/>
</dbReference>
<dbReference type="Gene3D" id="3.40.50.1220">
    <property type="entry name" value="TPP-binding domain"/>
    <property type="match status" value="1"/>
</dbReference>
<dbReference type="GO" id="GO:0000949">
    <property type="term" value="P:aromatic amino acid family catabolic process to alcohol via Ehrlich pathway"/>
    <property type="evidence" value="ECO:0007669"/>
    <property type="project" value="TreeGrafter"/>
</dbReference>
<dbReference type="PANTHER" id="PTHR43452">
    <property type="entry name" value="PYRUVATE DECARBOXYLASE"/>
    <property type="match status" value="1"/>
</dbReference>